<proteinExistence type="predicted"/>
<dbReference type="EMBL" id="FOVR01000003">
    <property type="protein sequence ID" value="SFO15073.1"/>
    <property type="molecule type" value="Genomic_DNA"/>
</dbReference>
<name>A0A1I5EUM2_9HYPH</name>
<dbReference type="RefSeq" id="WP_175527999.1">
    <property type="nucleotide sequence ID" value="NZ_FOVR01000003.1"/>
</dbReference>
<protein>
    <submittedName>
        <fullName evidence="1">Uncharacterized protein</fullName>
    </submittedName>
</protein>
<dbReference type="AlphaFoldDB" id="A0A1I5EUM2"/>
<evidence type="ECO:0000313" key="1">
    <source>
        <dbReference type="EMBL" id="SFO15073.1"/>
    </source>
</evidence>
<keyword evidence="2" id="KW-1185">Reference proteome</keyword>
<accession>A0A1I5EUM2</accession>
<organism evidence="1 2">
    <name type="scientific">Cohaesibacter marisflavi</name>
    <dbReference type="NCBI Taxonomy" id="655353"/>
    <lineage>
        <taxon>Bacteria</taxon>
        <taxon>Pseudomonadati</taxon>
        <taxon>Pseudomonadota</taxon>
        <taxon>Alphaproteobacteria</taxon>
        <taxon>Hyphomicrobiales</taxon>
        <taxon>Cohaesibacteraceae</taxon>
    </lineage>
</organism>
<evidence type="ECO:0000313" key="2">
    <source>
        <dbReference type="Proteomes" id="UP000199236"/>
    </source>
</evidence>
<reference evidence="1 2" key="1">
    <citation type="submission" date="2016-10" db="EMBL/GenBank/DDBJ databases">
        <authorList>
            <person name="de Groot N.N."/>
        </authorList>
    </citation>
    <scope>NUCLEOTIDE SEQUENCE [LARGE SCALE GENOMIC DNA]</scope>
    <source>
        <strain evidence="1 2">CGMCC 1.9157</strain>
    </source>
</reference>
<dbReference type="Proteomes" id="UP000199236">
    <property type="component" value="Unassembled WGS sequence"/>
</dbReference>
<gene>
    <name evidence="1" type="ORF">SAMN04488056_103354</name>
</gene>
<sequence>MISEIFESTRHLISCLPAASRVANDVECGRQPSHADLQKLDIDDVFHL</sequence>